<dbReference type="CDD" id="cd16531">
    <property type="entry name" value="RING-HC_RING1-like"/>
    <property type="match status" value="1"/>
</dbReference>
<dbReference type="PANTHER" id="PTHR46537">
    <property type="entry name" value="OS11G0578200 PROTEIN"/>
    <property type="match status" value="1"/>
</dbReference>
<dbReference type="OrthoDB" id="337575at2759"/>
<evidence type="ECO:0000256" key="4">
    <source>
        <dbReference type="PROSITE-ProRule" id="PRU00175"/>
    </source>
</evidence>
<dbReference type="InterPro" id="IPR044592">
    <property type="entry name" value="RING1A/B"/>
</dbReference>
<feature type="compositionally biased region" description="Acidic residues" evidence="5">
    <location>
        <begin position="54"/>
        <end position="73"/>
    </location>
</feature>
<evidence type="ECO:0000259" key="6">
    <source>
        <dbReference type="PROSITE" id="PS50089"/>
    </source>
</evidence>
<feature type="compositionally biased region" description="Basic and acidic residues" evidence="5">
    <location>
        <begin position="35"/>
        <end position="46"/>
    </location>
</feature>
<keyword evidence="1" id="KW-0479">Metal-binding</keyword>
<proteinExistence type="predicted"/>
<feature type="domain" description="RING-type" evidence="6">
    <location>
        <begin position="83"/>
        <end position="110"/>
    </location>
</feature>
<name>A0A7J0GYJ0_9ERIC</name>
<evidence type="ECO:0000256" key="5">
    <source>
        <dbReference type="SAM" id="MobiDB-lite"/>
    </source>
</evidence>
<feature type="compositionally biased region" description="Polar residues" evidence="5">
    <location>
        <begin position="20"/>
        <end position="31"/>
    </location>
</feature>
<evidence type="ECO:0000313" key="7">
    <source>
        <dbReference type="EMBL" id="GFZ15798.1"/>
    </source>
</evidence>
<dbReference type="AlphaFoldDB" id="A0A7J0GYJ0"/>
<protein>
    <submittedName>
        <fullName evidence="7">Similar to RING 1B</fullName>
    </submittedName>
</protein>
<dbReference type="InterPro" id="IPR001841">
    <property type="entry name" value="Znf_RING"/>
</dbReference>
<evidence type="ECO:0000256" key="1">
    <source>
        <dbReference type="ARBA" id="ARBA00022723"/>
    </source>
</evidence>
<dbReference type="Gene3D" id="3.30.40.10">
    <property type="entry name" value="Zinc/RING finger domain, C3HC4 (zinc finger)"/>
    <property type="match status" value="1"/>
</dbReference>
<evidence type="ECO:0000256" key="3">
    <source>
        <dbReference type="ARBA" id="ARBA00022833"/>
    </source>
</evidence>
<keyword evidence="2 4" id="KW-0863">Zinc-finger</keyword>
<dbReference type="Proteomes" id="UP000585474">
    <property type="component" value="Unassembled WGS sequence"/>
</dbReference>
<feature type="region of interest" description="Disordered" evidence="5">
    <location>
        <begin position="20"/>
        <end position="77"/>
    </location>
</feature>
<keyword evidence="3" id="KW-0862">Zinc</keyword>
<comment type="caution">
    <text evidence="7">The sequence shown here is derived from an EMBL/GenBank/DDBJ whole genome shotgun (WGS) entry which is preliminary data.</text>
</comment>
<feature type="compositionally biased region" description="Low complexity" evidence="5">
    <location>
        <begin position="247"/>
        <end position="257"/>
    </location>
</feature>
<dbReference type="SUPFAM" id="SSF57850">
    <property type="entry name" value="RING/U-box"/>
    <property type="match status" value="1"/>
</dbReference>
<dbReference type="PROSITE" id="PS00518">
    <property type="entry name" value="ZF_RING_1"/>
    <property type="match status" value="1"/>
</dbReference>
<accession>A0A7J0GYJ0</accession>
<dbReference type="PANTHER" id="PTHR46537:SF1">
    <property type="entry name" value="E3 UBIQUITIN-PROTEIN LIGASE RING1B-RELATED"/>
    <property type="match status" value="1"/>
</dbReference>
<evidence type="ECO:0000313" key="8">
    <source>
        <dbReference type="Proteomes" id="UP000585474"/>
    </source>
</evidence>
<dbReference type="EMBL" id="BJWL01000025">
    <property type="protein sequence ID" value="GFZ15798.1"/>
    <property type="molecule type" value="Genomic_DNA"/>
</dbReference>
<gene>
    <name evidence="7" type="ORF">Acr_25g0002070</name>
</gene>
<sequence length="579" mass="65189">MPAQKRQSSSEKRIRIILFLTTTPHNTTAVASNRDANDDQNKEGSAAKKKKKDEDEDDDDEDEEEDPEEDPEGEGIIKKTRTVMECLHRFCRACIDKSMRLGNNECPACRKHCASRRSLRDDPEFDALIEILYDDIEKYEEEELAFHEEEKTRNNQIQASIAQILQRQSEALVTRAKRGKDTASACTARLPRNDVNAYSRRRRRNNRGTGSDDNEDANNHDGDKDSSSTDERGTEIKQRRYKRRGGAQSSQPSPSAANSDGGAIENDLEASRENRGAASGPVRNPEMLAWGGGGARSKSVRNTRIMKLTKYLENLKENDDKYVAHEIQLRTEDIEIILVKKLSSTDGLQSILEPSTSIDNNVVQILEGPETLAELGANCSSNRKHLPLHALRGNSLLYLVPFPLNHTFTQWSGFSVASGIAATCCRRVTKATVLVICTPSLPVSRLSLPRKSRVRQVGMELPSVVPQNQQGDHRNPLGYGEEVGEFEGEGFKGFPGPLRPCGRYLRDASGVLHKDTIMITLDWLDDMDDYFDWYDMSDINRVRFAKMKLLGFAKQYWQAVQGNPECLQQQPITWVEMKN</sequence>
<dbReference type="GO" id="GO:0008270">
    <property type="term" value="F:zinc ion binding"/>
    <property type="evidence" value="ECO:0007669"/>
    <property type="project" value="UniProtKB-KW"/>
</dbReference>
<dbReference type="InterPro" id="IPR013083">
    <property type="entry name" value="Znf_RING/FYVE/PHD"/>
</dbReference>
<dbReference type="InterPro" id="IPR017907">
    <property type="entry name" value="Znf_RING_CS"/>
</dbReference>
<dbReference type="Pfam" id="PF13923">
    <property type="entry name" value="zf-C3HC4_2"/>
    <property type="match status" value="1"/>
</dbReference>
<organism evidence="7 8">
    <name type="scientific">Actinidia rufa</name>
    <dbReference type="NCBI Taxonomy" id="165716"/>
    <lineage>
        <taxon>Eukaryota</taxon>
        <taxon>Viridiplantae</taxon>
        <taxon>Streptophyta</taxon>
        <taxon>Embryophyta</taxon>
        <taxon>Tracheophyta</taxon>
        <taxon>Spermatophyta</taxon>
        <taxon>Magnoliopsida</taxon>
        <taxon>eudicotyledons</taxon>
        <taxon>Gunneridae</taxon>
        <taxon>Pentapetalae</taxon>
        <taxon>asterids</taxon>
        <taxon>Ericales</taxon>
        <taxon>Actinidiaceae</taxon>
        <taxon>Actinidia</taxon>
    </lineage>
</organism>
<feature type="compositionally biased region" description="Basic and acidic residues" evidence="5">
    <location>
        <begin position="217"/>
        <end position="238"/>
    </location>
</feature>
<evidence type="ECO:0000256" key="2">
    <source>
        <dbReference type="ARBA" id="ARBA00022771"/>
    </source>
</evidence>
<reference evidence="7 8" key="1">
    <citation type="submission" date="2019-07" db="EMBL/GenBank/DDBJ databases">
        <title>De Novo Assembly of kiwifruit Actinidia rufa.</title>
        <authorList>
            <person name="Sugita-Konishi S."/>
            <person name="Sato K."/>
            <person name="Mori E."/>
            <person name="Abe Y."/>
            <person name="Kisaki G."/>
            <person name="Hamano K."/>
            <person name="Suezawa K."/>
            <person name="Otani M."/>
            <person name="Fukuda T."/>
            <person name="Manabe T."/>
            <person name="Gomi K."/>
            <person name="Tabuchi M."/>
            <person name="Akimitsu K."/>
            <person name="Kataoka I."/>
        </authorList>
    </citation>
    <scope>NUCLEOTIDE SEQUENCE [LARGE SCALE GENOMIC DNA]</scope>
    <source>
        <strain evidence="8">cv. Fuchu</strain>
    </source>
</reference>
<keyword evidence="8" id="KW-1185">Reference proteome</keyword>
<dbReference type="PROSITE" id="PS50089">
    <property type="entry name" value="ZF_RING_2"/>
    <property type="match status" value="1"/>
</dbReference>
<feature type="region of interest" description="Disordered" evidence="5">
    <location>
        <begin position="175"/>
        <end position="296"/>
    </location>
</feature>